<feature type="compositionally biased region" description="Polar residues" evidence="1">
    <location>
        <begin position="29"/>
        <end position="46"/>
    </location>
</feature>
<feature type="region of interest" description="Disordered" evidence="1">
    <location>
        <begin position="1"/>
        <end position="81"/>
    </location>
</feature>
<evidence type="ECO:0000256" key="1">
    <source>
        <dbReference type="SAM" id="MobiDB-lite"/>
    </source>
</evidence>
<name>A0A194QQK2_PAPMA</name>
<reference evidence="2 3" key="1">
    <citation type="journal article" date="2015" name="Nat. Commun.">
        <title>Outbred genome sequencing and CRISPR/Cas9 gene editing in butterflies.</title>
        <authorList>
            <person name="Li X."/>
            <person name="Fan D."/>
            <person name="Zhang W."/>
            <person name="Liu G."/>
            <person name="Zhang L."/>
            <person name="Zhao L."/>
            <person name="Fang X."/>
            <person name="Chen L."/>
            <person name="Dong Y."/>
            <person name="Chen Y."/>
            <person name="Ding Y."/>
            <person name="Zhao R."/>
            <person name="Feng M."/>
            <person name="Zhu Y."/>
            <person name="Feng Y."/>
            <person name="Jiang X."/>
            <person name="Zhu D."/>
            <person name="Xiang H."/>
            <person name="Feng X."/>
            <person name="Li S."/>
            <person name="Wang J."/>
            <person name="Zhang G."/>
            <person name="Kronforst M.R."/>
            <person name="Wang W."/>
        </authorList>
    </citation>
    <scope>NUCLEOTIDE SEQUENCE [LARGE SCALE GENOMIC DNA]</scope>
    <source>
        <strain evidence="2">Ya'a_city_454_Pm</strain>
        <tissue evidence="2">Whole body</tissue>
    </source>
</reference>
<proteinExistence type="predicted"/>
<organism evidence="2 3">
    <name type="scientific">Papilio machaon</name>
    <name type="common">Old World swallowtail butterfly</name>
    <dbReference type="NCBI Taxonomy" id="76193"/>
    <lineage>
        <taxon>Eukaryota</taxon>
        <taxon>Metazoa</taxon>
        <taxon>Ecdysozoa</taxon>
        <taxon>Arthropoda</taxon>
        <taxon>Hexapoda</taxon>
        <taxon>Insecta</taxon>
        <taxon>Pterygota</taxon>
        <taxon>Neoptera</taxon>
        <taxon>Endopterygota</taxon>
        <taxon>Lepidoptera</taxon>
        <taxon>Glossata</taxon>
        <taxon>Ditrysia</taxon>
        <taxon>Papilionoidea</taxon>
        <taxon>Papilionidae</taxon>
        <taxon>Papilioninae</taxon>
        <taxon>Papilio</taxon>
    </lineage>
</organism>
<protein>
    <submittedName>
        <fullName evidence="2">Uncharacterized protein</fullName>
    </submittedName>
</protein>
<keyword evidence="3" id="KW-1185">Reference proteome</keyword>
<evidence type="ECO:0000313" key="2">
    <source>
        <dbReference type="EMBL" id="KPJ07629.1"/>
    </source>
</evidence>
<accession>A0A194QQK2</accession>
<dbReference type="InParanoid" id="A0A194QQK2"/>
<feature type="compositionally biased region" description="Polar residues" evidence="1">
    <location>
        <begin position="1"/>
        <end position="19"/>
    </location>
</feature>
<dbReference type="AlphaFoldDB" id="A0A194QQK2"/>
<dbReference type="Proteomes" id="UP000053240">
    <property type="component" value="Unassembled WGS sequence"/>
</dbReference>
<gene>
    <name evidence="2" type="ORF">RR48_11185</name>
</gene>
<feature type="compositionally biased region" description="Low complexity" evidence="1">
    <location>
        <begin position="60"/>
        <end position="81"/>
    </location>
</feature>
<evidence type="ECO:0000313" key="3">
    <source>
        <dbReference type="Proteomes" id="UP000053240"/>
    </source>
</evidence>
<sequence length="81" mass="7903">MEGADQNGSTAPSVPTCTVSRPDDGDGGPNTSANVAPLQPQGSNIAVSPPDDQQAGPSSAGAALQLQTTSAALTPADDNNE</sequence>
<dbReference type="EMBL" id="KQ461181">
    <property type="protein sequence ID" value="KPJ07629.1"/>
    <property type="molecule type" value="Genomic_DNA"/>
</dbReference>